<name>A0ABR1BZ66_NECAM</name>
<dbReference type="InterPro" id="IPR002013">
    <property type="entry name" value="SAC_dom"/>
</dbReference>
<feature type="region of interest" description="Disordered" evidence="1">
    <location>
        <begin position="719"/>
        <end position="739"/>
    </location>
</feature>
<dbReference type="PANTHER" id="PTHR45662">
    <property type="entry name" value="PHOSPHATIDYLINOSITIDE PHOSPHATASE SAC1"/>
    <property type="match status" value="1"/>
</dbReference>
<accession>A0ABR1BZ66</accession>
<sequence>MKLYSTLTSYIAEDDGFRLICSKLDGRLSVSSSSDVIPMDAEEVCDIISVLGRIDIDGANYLLCVTESTVVAEFSGREAKHPIHRIDRVRAISLDSSETLEALGSATANSTESSARRLKQGTGKLIKFVQDKITLSNVQKPSAMLDEILRLFNDHPDFYFCFGRDITHCTHTHYSSRNADPDERFFWNKLLLKDLLDKTIDRELAKKWIVPVMQGSVRFNSLEIADDPEANVSLDITLISRRSVHRAGVRYLRRGIDNESNVANFVETELLLNIFGHHLSFVQVRGSVPVFWSQKGFKYRPPLSIERPVEESMPYFTTHMQELIDRYGSPLVAVNLVDQAGRELKLATSYLEHAAKFNSPHLHYVSFDLHRHCRGLKFDKVNDLITGMEDLLRKIGYCWVDKTGEIVKSQSGVVRVNCVDCLDRTNVVQGAISQWVCMQQAQRLGLFGPLCEPPEALVTLLQNIWADNGDEISTQYAGTAALKGDVTRSGERRLTGIMKDGYNSASRYYLSHVRDSSRQKAMNVLLGNKDQGSESMVDSDSDSEEDENVSRLVAETVHFLLPEGEVVVGGWALCDSLQKGDAIDTILLLTRTKLYVAVYDDELEKLADVRIVPLDDITSLEVGRPSRSARLFLRVTCLEESWTWRAGKTRLFNNVAIRLKTLEEAGEYTESIAEQISVTINLCVGRDVPVQRVERLTLPGSTNTAKRALASMTAALKTRMRRPAAPSGTNTTNSNDNVAAESLPVPTTVVDSSLIDISENCGPVDSVSEFRDDMNPNTTTIAPSKIHTSPSDGCLLTEANRPATSAAGLVGRIRGLKTPFTRSNEGSGASANPFKNLLPLMSTSQTNFVML</sequence>
<keyword evidence="5" id="KW-1185">Reference proteome</keyword>
<feature type="domain" description="HSac2" evidence="3">
    <location>
        <begin position="543"/>
        <end position="712"/>
    </location>
</feature>
<organism evidence="4 5">
    <name type="scientific">Necator americanus</name>
    <name type="common">Human hookworm</name>
    <dbReference type="NCBI Taxonomy" id="51031"/>
    <lineage>
        <taxon>Eukaryota</taxon>
        <taxon>Metazoa</taxon>
        <taxon>Ecdysozoa</taxon>
        <taxon>Nematoda</taxon>
        <taxon>Chromadorea</taxon>
        <taxon>Rhabditida</taxon>
        <taxon>Rhabditina</taxon>
        <taxon>Rhabditomorpha</taxon>
        <taxon>Strongyloidea</taxon>
        <taxon>Ancylostomatidae</taxon>
        <taxon>Bunostominae</taxon>
        <taxon>Necator</taxon>
    </lineage>
</organism>
<dbReference type="PROSITE" id="PS51791">
    <property type="entry name" value="HSAC2"/>
    <property type="match status" value="1"/>
</dbReference>
<feature type="domain" description="SAC" evidence="2">
    <location>
        <begin position="149"/>
        <end position="478"/>
    </location>
</feature>
<feature type="compositionally biased region" description="Polar residues" evidence="1">
    <location>
        <begin position="775"/>
        <end position="788"/>
    </location>
</feature>
<dbReference type="Pfam" id="PF12456">
    <property type="entry name" value="hSac2"/>
    <property type="match status" value="1"/>
</dbReference>
<dbReference type="Proteomes" id="UP001303046">
    <property type="component" value="Unassembled WGS sequence"/>
</dbReference>
<feature type="region of interest" description="Disordered" evidence="1">
    <location>
        <begin position="766"/>
        <end position="788"/>
    </location>
</feature>
<evidence type="ECO:0000256" key="1">
    <source>
        <dbReference type="SAM" id="MobiDB-lite"/>
    </source>
</evidence>
<evidence type="ECO:0000313" key="4">
    <source>
        <dbReference type="EMBL" id="KAK6731612.1"/>
    </source>
</evidence>
<gene>
    <name evidence="4" type="primary">Necator_chrI.g3968</name>
    <name evidence="4" type="ORF">RB195_007839</name>
</gene>
<evidence type="ECO:0000259" key="2">
    <source>
        <dbReference type="PROSITE" id="PS50275"/>
    </source>
</evidence>
<dbReference type="PANTHER" id="PTHR45662:SF8">
    <property type="entry name" value="PHOSPHATIDYLINOSITIDE PHOSPHATASE SAC2"/>
    <property type="match status" value="1"/>
</dbReference>
<reference evidence="4 5" key="1">
    <citation type="submission" date="2023-08" db="EMBL/GenBank/DDBJ databases">
        <title>A Necator americanus chromosomal reference genome.</title>
        <authorList>
            <person name="Ilik V."/>
            <person name="Petrzelkova K.J."/>
            <person name="Pardy F."/>
            <person name="Fuh T."/>
            <person name="Niatou-Singa F.S."/>
            <person name="Gouil Q."/>
            <person name="Baker L."/>
            <person name="Ritchie M.E."/>
            <person name="Jex A.R."/>
            <person name="Gazzola D."/>
            <person name="Li H."/>
            <person name="Toshio Fujiwara R."/>
            <person name="Zhan B."/>
            <person name="Aroian R.V."/>
            <person name="Pafco B."/>
            <person name="Schwarz E.M."/>
        </authorList>
    </citation>
    <scope>NUCLEOTIDE SEQUENCE [LARGE SCALE GENOMIC DNA]</scope>
    <source>
        <strain evidence="4 5">Aroian</strain>
        <tissue evidence="4">Whole animal</tissue>
    </source>
</reference>
<dbReference type="PROSITE" id="PS50275">
    <property type="entry name" value="SAC"/>
    <property type="match status" value="1"/>
</dbReference>
<feature type="compositionally biased region" description="Polar residues" evidence="1">
    <location>
        <begin position="727"/>
        <end position="737"/>
    </location>
</feature>
<dbReference type="InterPro" id="IPR022158">
    <property type="entry name" value="Inositol_phosphatase"/>
</dbReference>
<protein>
    <recommendedName>
        <fullName evidence="6">SAC domain-containing protein</fullName>
    </recommendedName>
</protein>
<evidence type="ECO:0000259" key="3">
    <source>
        <dbReference type="PROSITE" id="PS51791"/>
    </source>
</evidence>
<dbReference type="InterPro" id="IPR034753">
    <property type="entry name" value="hSac2"/>
</dbReference>
<comment type="caution">
    <text evidence="4">The sequence shown here is derived from an EMBL/GenBank/DDBJ whole genome shotgun (WGS) entry which is preliminary data.</text>
</comment>
<dbReference type="EMBL" id="JAVFWL010000001">
    <property type="protein sequence ID" value="KAK6731612.1"/>
    <property type="molecule type" value="Genomic_DNA"/>
</dbReference>
<dbReference type="Pfam" id="PF02383">
    <property type="entry name" value="Syja_N"/>
    <property type="match status" value="1"/>
</dbReference>
<evidence type="ECO:0000313" key="5">
    <source>
        <dbReference type="Proteomes" id="UP001303046"/>
    </source>
</evidence>
<proteinExistence type="predicted"/>
<evidence type="ECO:0008006" key="6">
    <source>
        <dbReference type="Google" id="ProtNLM"/>
    </source>
</evidence>